<reference evidence="1" key="1">
    <citation type="submission" date="2021-12" db="EMBL/GenBank/DDBJ databases">
        <authorList>
            <person name="King R."/>
        </authorList>
    </citation>
    <scope>NUCLEOTIDE SEQUENCE</scope>
</reference>
<organism evidence="1 2">
    <name type="scientific">Bemisia tabaci</name>
    <name type="common">Sweetpotato whitefly</name>
    <name type="synonym">Aleurodes tabaci</name>
    <dbReference type="NCBI Taxonomy" id="7038"/>
    <lineage>
        <taxon>Eukaryota</taxon>
        <taxon>Metazoa</taxon>
        <taxon>Ecdysozoa</taxon>
        <taxon>Arthropoda</taxon>
        <taxon>Hexapoda</taxon>
        <taxon>Insecta</taxon>
        <taxon>Pterygota</taxon>
        <taxon>Neoptera</taxon>
        <taxon>Paraneoptera</taxon>
        <taxon>Hemiptera</taxon>
        <taxon>Sternorrhyncha</taxon>
        <taxon>Aleyrodoidea</taxon>
        <taxon>Aleyrodidae</taxon>
        <taxon>Aleyrodinae</taxon>
        <taxon>Bemisia</taxon>
    </lineage>
</organism>
<evidence type="ECO:0000313" key="1">
    <source>
        <dbReference type="EMBL" id="CAH0384641.1"/>
    </source>
</evidence>
<proteinExistence type="predicted"/>
<evidence type="ECO:0000313" key="2">
    <source>
        <dbReference type="Proteomes" id="UP001152759"/>
    </source>
</evidence>
<keyword evidence="2" id="KW-1185">Reference proteome</keyword>
<sequence length="393" mass="44606">MEKKKTKKSTIRATEQLLGVPKIPKGHGTGRATADAVFGAVQDWNIGSYVKALSFDTTSVNTGTKNGVPVLIEEHIGHELLYLSCRHHIPELILEVVYEIHMGPSNGPEIPLFMRFQVAWPNIKDCAFKSAIDSKEFISALGDELDEIIKFASAQLKVHQPRDDYKELLNLAIMFLGGVPPKGFIFMAPGAYNKTRWDDHKGASVALQKISLHLWYVSELLVPLSLFDSRISADEKKLYIQNMQSIEGLPNPPRRLQIEAEECSSFRDFFTTNSMKFFRILDISTEFLSEDPNTWESNDVYIQARNTTQRGARRSRASASLAVCVLARALISGRPRRGAARLAGPWPRVVIGPFVTLRFKIRQNRRNFRPKNRNLRLSFRIDMSLAKIFEFWI</sequence>
<gene>
    <name evidence="1" type="ORF">BEMITA_LOCUS3943</name>
</gene>
<name>A0A9P0F1P8_BEMTA</name>
<protein>
    <submittedName>
        <fullName evidence="1">Uncharacterized protein</fullName>
    </submittedName>
</protein>
<dbReference type="AlphaFoldDB" id="A0A9P0F1P8"/>
<dbReference type="EMBL" id="OU963863">
    <property type="protein sequence ID" value="CAH0384641.1"/>
    <property type="molecule type" value="Genomic_DNA"/>
</dbReference>
<dbReference type="Proteomes" id="UP001152759">
    <property type="component" value="Chromosome 2"/>
</dbReference>
<accession>A0A9P0F1P8</accession>